<keyword evidence="3" id="KW-0472">Membrane</keyword>
<evidence type="ECO:0000313" key="4">
    <source>
        <dbReference type="EMBL" id="MDQ0374456.1"/>
    </source>
</evidence>
<dbReference type="RefSeq" id="WP_307493114.1">
    <property type="nucleotide sequence ID" value="NZ_JAUSVB010000003.1"/>
</dbReference>
<sequence>MQPDEPHPRDVPPSRAEPPVTEITRVSPPAPAAASWYPGATAVQPALPPALPPAPTEPTEPPQDRRRRPGTATIVLTVLLVATLVGAGLVLGRMLTTNEAWQDSTQEWETLARSTGEELAASQADLAATQAELDATTAQLATAQERITQLADEKAQLGDTSASQQQLADYQSRVSQAAGQVATALASCVDGQQRLIGYLQNSDQYDQDDLARFTTDVQTVCAEATDANAALQRELER</sequence>
<evidence type="ECO:0000256" key="3">
    <source>
        <dbReference type="SAM" id="Phobius"/>
    </source>
</evidence>
<comment type="caution">
    <text evidence="4">The sequence shown here is derived from an EMBL/GenBank/DDBJ whole genome shotgun (WGS) entry which is preliminary data.</text>
</comment>
<evidence type="ECO:0000256" key="2">
    <source>
        <dbReference type="SAM" id="MobiDB-lite"/>
    </source>
</evidence>
<feature type="region of interest" description="Disordered" evidence="2">
    <location>
        <begin position="1"/>
        <end position="68"/>
    </location>
</feature>
<proteinExistence type="predicted"/>
<keyword evidence="3" id="KW-1133">Transmembrane helix</keyword>
<feature type="transmembrane region" description="Helical" evidence="3">
    <location>
        <begin position="74"/>
        <end position="95"/>
    </location>
</feature>
<accession>A0ABU0EGR7</accession>
<protein>
    <submittedName>
        <fullName evidence="4">Septal ring factor EnvC (AmiA/AmiB activator)</fullName>
    </submittedName>
</protein>
<feature type="compositionally biased region" description="Low complexity" evidence="2">
    <location>
        <begin position="32"/>
        <end position="42"/>
    </location>
</feature>
<dbReference type="Proteomes" id="UP001239626">
    <property type="component" value="Unassembled WGS sequence"/>
</dbReference>
<evidence type="ECO:0000256" key="1">
    <source>
        <dbReference type="SAM" id="Coils"/>
    </source>
</evidence>
<feature type="compositionally biased region" description="Basic and acidic residues" evidence="2">
    <location>
        <begin position="1"/>
        <end position="12"/>
    </location>
</feature>
<keyword evidence="1" id="KW-0175">Coiled coil</keyword>
<keyword evidence="3" id="KW-0812">Transmembrane</keyword>
<reference evidence="4 5" key="1">
    <citation type="submission" date="2023-07" db="EMBL/GenBank/DDBJ databases">
        <title>Sorghum-associated microbial communities from plants grown in Nebraska, USA.</title>
        <authorList>
            <person name="Schachtman D."/>
        </authorList>
    </citation>
    <scope>NUCLEOTIDE SEQUENCE [LARGE SCALE GENOMIC DNA]</scope>
    <source>
        <strain evidence="4 5">BE332</strain>
    </source>
</reference>
<organism evidence="4 5">
    <name type="scientific">Cellulomonas humilata</name>
    <dbReference type="NCBI Taxonomy" id="144055"/>
    <lineage>
        <taxon>Bacteria</taxon>
        <taxon>Bacillati</taxon>
        <taxon>Actinomycetota</taxon>
        <taxon>Actinomycetes</taxon>
        <taxon>Micrococcales</taxon>
        <taxon>Cellulomonadaceae</taxon>
        <taxon>Cellulomonas</taxon>
    </lineage>
</organism>
<gene>
    <name evidence="4" type="ORF">J2X26_002777</name>
</gene>
<name>A0ABU0EGR7_9CELL</name>
<feature type="coiled-coil region" evidence="1">
    <location>
        <begin position="119"/>
        <end position="160"/>
    </location>
</feature>
<evidence type="ECO:0000313" key="5">
    <source>
        <dbReference type="Proteomes" id="UP001239626"/>
    </source>
</evidence>
<keyword evidence="5" id="KW-1185">Reference proteome</keyword>
<dbReference type="EMBL" id="JAUSVB010000003">
    <property type="protein sequence ID" value="MDQ0374456.1"/>
    <property type="molecule type" value="Genomic_DNA"/>
</dbReference>
<feature type="compositionally biased region" description="Pro residues" evidence="2">
    <location>
        <begin position="46"/>
        <end position="61"/>
    </location>
</feature>